<proteinExistence type="predicted"/>
<accession>A0A2Z6QUF9</accession>
<sequence>MPRKTKRQLQINEIPKKKGRYISKDQEETEIEAEKEDLKEFEKVGKRLITEVLYWHENATHGIRAAYNGTSRITVWRKNKKKEELTHNAKEMQTLDTLFRSNEASTRELLIYCQEKHTKLESLLDDEDFKEECLTWLRQQKPESCTPENLKIYIEGMVFLKLTGHIKKDIILEKTCQNYMHLWGYKYDERKKGVYYDGHERPDVIKYRKEWLERMFGYQKFMKNFDGEMMDIVSEPYLKQEEKELVQLVHQAILIFEILHSGCVAIFCFDQSTNHNAMVADALIATRMNLSSGDAQPKMRDSWYINEDGNKIMQSMVFPDNHKLKGKLKGIK</sequence>
<protein>
    <submittedName>
        <fullName evidence="1">Uncharacterized protein</fullName>
    </submittedName>
</protein>
<evidence type="ECO:0000313" key="2">
    <source>
        <dbReference type="Proteomes" id="UP000247702"/>
    </source>
</evidence>
<evidence type="ECO:0000313" key="1">
    <source>
        <dbReference type="EMBL" id="GBB92112.1"/>
    </source>
</evidence>
<dbReference type="EMBL" id="BEXD01001077">
    <property type="protein sequence ID" value="GBB92112.1"/>
    <property type="molecule type" value="Genomic_DNA"/>
</dbReference>
<dbReference type="AlphaFoldDB" id="A0A2Z6QUF9"/>
<keyword evidence="2" id="KW-1185">Reference proteome</keyword>
<gene>
    <name evidence="1" type="ORF">RclHR1_19680002</name>
</gene>
<comment type="caution">
    <text evidence="1">The sequence shown here is derived from an EMBL/GenBank/DDBJ whole genome shotgun (WGS) entry which is preliminary data.</text>
</comment>
<dbReference type="Proteomes" id="UP000247702">
    <property type="component" value="Unassembled WGS sequence"/>
</dbReference>
<name>A0A2Z6QUF9_9GLOM</name>
<organism evidence="1 2">
    <name type="scientific">Rhizophagus clarus</name>
    <dbReference type="NCBI Taxonomy" id="94130"/>
    <lineage>
        <taxon>Eukaryota</taxon>
        <taxon>Fungi</taxon>
        <taxon>Fungi incertae sedis</taxon>
        <taxon>Mucoromycota</taxon>
        <taxon>Glomeromycotina</taxon>
        <taxon>Glomeromycetes</taxon>
        <taxon>Glomerales</taxon>
        <taxon>Glomeraceae</taxon>
        <taxon>Rhizophagus</taxon>
    </lineage>
</organism>
<dbReference type="PANTHER" id="PTHR35871">
    <property type="entry name" value="EXPRESSED PROTEIN"/>
    <property type="match status" value="1"/>
</dbReference>
<dbReference type="STRING" id="94130.A0A2Z6QUF9"/>
<reference evidence="1 2" key="1">
    <citation type="submission" date="2017-11" db="EMBL/GenBank/DDBJ databases">
        <title>The genome of Rhizophagus clarus HR1 reveals common genetic basis of auxotrophy among arbuscular mycorrhizal fungi.</title>
        <authorList>
            <person name="Kobayashi Y."/>
        </authorList>
    </citation>
    <scope>NUCLEOTIDE SEQUENCE [LARGE SCALE GENOMIC DNA]</scope>
    <source>
        <strain evidence="1 2">HR1</strain>
    </source>
</reference>
<dbReference type="PANTHER" id="PTHR35871:SF1">
    <property type="entry name" value="CXC1-LIKE CYSTEINE CLUSTER ASSOCIATED WITH KDZ TRANSPOSASES DOMAIN-CONTAINING PROTEIN"/>
    <property type="match status" value="1"/>
</dbReference>